<name>A0A6N9TQ96_DISTH</name>
<sequence length="205" mass="23536">MTIHRPDWERTLVLRVLTLGSDRTLVRVLAPKKDAGTGTLLVKGTMWSFSPKVNRVIRIPASMMHQSWMGSDFSNNDVARSDEIVDRYRHRLLGVERDGGREVYVVESVPLESAPVVWGREVVRIRDDEVLLGHDFYDQDGRLVKRMRTLEVRVMGGRPTAARQRMEKVEAPGEWTEVRVRRVAYGARIPEAAFTLSALRNPRRF</sequence>
<reference evidence="2 3" key="1">
    <citation type="submission" date="2020-02" db="EMBL/GenBank/DDBJ databases">
        <title>Comparative genomics of sulfur disproportionating microorganisms.</title>
        <authorList>
            <person name="Ward L.M."/>
            <person name="Bertran E."/>
            <person name="Johnston D.T."/>
        </authorList>
    </citation>
    <scope>NUCLEOTIDE SEQUENCE [LARGE SCALE GENOMIC DNA]</scope>
    <source>
        <strain evidence="2 3">DSM 100025</strain>
    </source>
</reference>
<keyword evidence="2" id="KW-0449">Lipoprotein</keyword>
<evidence type="ECO:0000313" key="3">
    <source>
        <dbReference type="Proteomes" id="UP000469346"/>
    </source>
</evidence>
<dbReference type="Pfam" id="PF17131">
    <property type="entry name" value="LolA_like"/>
    <property type="match status" value="1"/>
</dbReference>
<evidence type="ECO:0000313" key="2">
    <source>
        <dbReference type="EMBL" id="NDY42620.1"/>
    </source>
</evidence>
<dbReference type="InterPro" id="IPR033399">
    <property type="entry name" value="TP_0789-like"/>
</dbReference>
<protein>
    <submittedName>
        <fullName evidence="2">Outer membrane lipoprotein-sorting protein</fullName>
    </submittedName>
</protein>
<organism evidence="2 3">
    <name type="scientific">Dissulfurirhabdus thermomarina</name>
    <dbReference type="NCBI Taxonomy" id="1765737"/>
    <lineage>
        <taxon>Bacteria</taxon>
        <taxon>Deltaproteobacteria</taxon>
        <taxon>Dissulfurirhabdaceae</taxon>
        <taxon>Dissulfurirhabdus</taxon>
    </lineage>
</organism>
<gene>
    <name evidence="2" type="ORF">G3N55_07155</name>
</gene>
<comment type="caution">
    <text evidence="2">The sequence shown here is derived from an EMBL/GenBank/DDBJ whole genome shotgun (WGS) entry which is preliminary data.</text>
</comment>
<dbReference type="Gene3D" id="2.50.20.10">
    <property type="entry name" value="Lipoprotein localisation LolA/LolB/LppX"/>
    <property type="match status" value="1"/>
</dbReference>
<dbReference type="AlphaFoldDB" id="A0A6N9TQ96"/>
<accession>A0A6N9TQ96</accession>
<evidence type="ECO:0000259" key="1">
    <source>
        <dbReference type="Pfam" id="PF17131"/>
    </source>
</evidence>
<dbReference type="Proteomes" id="UP000469346">
    <property type="component" value="Unassembled WGS sequence"/>
</dbReference>
<feature type="domain" description="Uncharacterized protein TP-0789" evidence="1">
    <location>
        <begin position="20"/>
        <end position="200"/>
    </location>
</feature>
<proteinExistence type="predicted"/>
<dbReference type="CDD" id="cd16329">
    <property type="entry name" value="LolA_like"/>
    <property type="match status" value="1"/>
</dbReference>
<dbReference type="EMBL" id="JAAGRR010000070">
    <property type="protein sequence ID" value="NDY42620.1"/>
    <property type="molecule type" value="Genomic_DNA"/>
</dbReference>
<keyword evidence="3" id="KW-1185">Reference proteome</keyword>